<comment type="caution">
    <text evidence="1">The sequence shown here is derived from an EMBL/GenBank/DDBJ whole genome shotgun (WGS) entry which is preliminary data.</text>
</comment>
<reference evidence="1" key="1">
    <citation type="submission" date="2021-02" db="EMBL/GenBank/DDBJ databases">
        <authorList>
            <consortium name="DOE Joint Genome Institute"/>
            <person name="Ahrendt S."/>
            <person name="Looney B.P."/>
            <person name="Miyauchi S."/>
            <person name="Morin E."/>
            <person name="Drula E."/>
            <person name="Courty P.E."/>
            <person name="Chicoki N."/>
            <person name="Fauchery L."/>
            <person name="Kohler A."/>
            <person name="Kuo A."/>
            <person name="Labutti K."/>
            <person name="Pangilinan J."/>
            <person name="Lipzen A."/>
            <person name="Riley R."/>
            <person name="Andreopoulos W."/>
            <person name="He G."/>
            <person name="Johnson J."/>
            <person name="Barry K.W."/>
            <person name="Grigoriev I.V."/>
            <person name="Nagy L."/>
            <person name="Hibbett D."/>
            <person name="Henrissat B."/>
            <person name="Matheny P.B."/>
            <person name="Labbe J."/>
            <person name="Martin F."/>
        </authorList>
    </citation>
    <scope>NUCLEOTIDE SEQUENCE</scope>
    <source>
        <strain evidence="1">FP105234-sp</strain>
    </source>
</reference>
<organism evidence="1 2">
    <name type="scientific">Auriscalpium vulgare</name>
    <dbReference type="NCBI Taxonomy" id="40419"/>
    <lineage>
        <taxon>Eukaryota</taxon>
        <taxon>Fungi</taxon>
        <taxon>Dikarya</taxon>
        <taxon>Basidiomycota</taxon>
        <taxon>Agaricomycotina</taxon>
        <taxon>Agaricomycetes</taxon>
        <taxon>Russulales</taxon>
        <taxon>Auriscalpiaceae</taxon>
        <taxon>Auriscalpium</taxon>
    </lineage>
</organism>
<name>A0ACB8S283_9AGAM</name>
<sequence>MSGGIGDMQTLIGLVRKIYLAVDEVKGSAGQYQATKADFDQWTRLLKDVEEALSALPEHDDARRKVQHDVDSCYTMLATAYDAIGKYDSALDAEPMNVGKWKRLWFKIHWRVFTREKVSGLEAQQSKRMMGLLVSICLSSFRSTWKLLDSIPPHLGYTSENALVIIDGLGKQLTWPMGVCKPWTVRADEWETVVVCGMTLEMIMVLRQGVEKDRKTCPRCGGHPNLMAQTIAGWLECARCEKLFKVTQHSASLNILTGEGDFTQVLVKN</sequence>
<reference evidence="1" key="2">
    <citation type="journal article" date="2022" name="New Phytol.">
        <title>Evolutionary transition to the ectomycorrhizal habit in the genomes of a hyperdiverse lineage of mushroom-forming fungi.</title>
        <authorList>
            <person name="Looney B."/>
            <person name="Miyauchi S."/>
            <person name="Morin E."/>
            <person name="Drula E."/>
            <person name="Courty P.E."/>
            <person name="Kohler A."/>
            <person name="Kuo A."/>
            <person name="LaButti K."/>
            <person name="Pangilinan J."/>
            <person name="Lipzen A."/>
            <person name="Riley R."/>
            <person name="Andreopoulos W."/>
            <person name="He G."/>
            <person name="Johnson J."/>
            <person name="Nolan M."/>
            <person name="Tritt A."/>
            <person name="Barry K.W."/>
            <person name="Grigoriev I.V."/>
            <person name="Nagy L.G."/>
            <person name="Hibbett D."/>
            <person name="Henrissat B."/>
            <person name="Matheny P.B."/>
            <person name="Labbe J."/>
            <person name="Martin F.M."/>
        </authorList>
    </citation>
    <scope>NUCLEOTIDE SEQUENCE</scope>
    <source>
        <strain evidence="1">FP105234-sp</strain>
    </source>
</reference>
<gene>
    <name evidence="1" type="ORF">FA95DRAFT_1570745</name>
</gene>
<protein>
    <submittedName>
        <fullName evidence="1">Uncharacterized protein</fullName>
    </submittedName>
</protein>
<keyword evidence="2" id="KW-1185">Reference proteome</keyword>
<dbReference type="Proteomes" id="UP000814033">
    <property type="component" value="Unassembled WGS sequence"/>
</dbReference>
<accession>A0ACB8S283</accession>
<evidence type="ECO:0000313" key="2">
    <source>
        <dbReference type="Proteomes" id="UP000814033"/>
    </source>
</evidence>
<dbReference type="EMBL" id="MU275864">
    <property type="protein sequence ID" value="KAI0050242.1"/>
    <property type="molecule type" value="Genomic_DNA"/>
</dbReference>
<proteinExistence type="predicted"/>
<evidence type="ECO:0000313" key="1">
    <source>
        <dbReference type="EMBL" id="KAI0050242.1"/>
    </source>
</evidence>